<dbReference type="Gene3D" id="2.30.24.10">
    <property type="entry name" value="CAT RNA-binding domain"/>
    <property type="match status" value="1"/>
</dbReference>
<dbReference type="GO" id="GO:0003723">
    <property type="term" value="F:RNA binding"/>
    <property type="evidence" value="ECO:0007669"/>
    <property type="project" value="InterPro"/>
</dbReference>
<reference evidence="5 6" key="1">
    <citation type="submission" date="2021-01" db="EMBL/GenBank/DDBJ databases">
        <title>Identification and Characterization of Corynebacterium sp.</title>
        <authorList>
            <person name="Luo Q."/>
            <person name="Qu P."/>
            <person name="Chen Q."/>
        </authorList>
    </citation>
    <scope>NUCLEOTIDE SEQUENCE [LARGE SCALE GENOMIC DNA]</scope>
    <source>
        <strain evidence="5 6">MC-18</strain>
    </source>
</reference>
<dbReference type="SUPFAM" id="SSF63520">
    <property type="entry name" value="PTS-regulatory domain, PRD"/>
    <property type="match status" value="2"/>
</dbReference>
<dbReference type="Proteomes" id="UP001205920">
    <property type="component" value="Unassembled WGS sequence"/>
</dbReference>
<gene>
    <name evidence="5" type="ORF">JMN37_06790</name>
</gene>
<dbReference type="EMBL" id="JAEUWV010000008">
    <property type="protein sequence ID" value="MCO6394682.1"/>
    <property type="molecule type" value="Genomic_DNA"/>
</dbReference>
<dbReference type="PANTHER" id="PTHR30185:SF18">
    <property type="entry name" value="TRANSCRIPTIONAL REGULATOR MTLR"/>
    <property type="match status" value="1"/>
</dbReference>
<dbReference type="RefSeq" id="WP_252931437.1">
    <property type="nucleotide sequence ID" value="NZ_JAEUWV010000008.1"/>
</dbReference>
<feature type="domain" description="PRD" evidence="4">
    <location>
        <begin position="57"/>
        <end position="165"/>
    </location>
</feature>
<dbReference type="SMART" id="SM01061">
    <property type="entry name" value="CAT_RBD"/>
    <property type="match status" value="1"/>
</dbReference>
<protein>
    <submittedName>
        <fullName evidence="5">PRD domain-containing protein</fullName>
    </submittedName>
</protein>
<dbReference type="Gene3D" id="1.10.1790.10">
    <property type="entry name" value="PRD domain"/>
    <property type="match status" value="2"/>
</dbReference>
<proteinExistence type="predicted"/>
<evidence type="ECO:0000259" key="4">
    <source>
        <dbReference type="PROSITE" id="PS51372"/>
    </source>
</evidence>
<dbReference type="InterPro" id="IPR050661">
    <property type="entry name" value="BglG_antiterminators"/>
</dbReference>
<sequence length="275" mass="30534">MQILRIFNNNVVLARRGSEDVVVTGRGIAFGAKKGDVLDESKVQRVFVPADGRDPDHSGQMIAGLPAEDIHRVTAALEAVGAKPSITLVTAVTDHIINAFERASRGEEIAYPLRAEVQHLYPAEYAQGERLLEHINILFDATLPTTEATALAMHLVNAGFNTGDLAHTYRMTGLIQQMMQIIEAEFGVEFEAASINVARFITHIRYLFVRLEQGKQLERGNSPLARELTRSYPREVECARKVAAVVELRFDTALTEDEIAYLALHIARLSAYHQM</sequence>
<dbReference type="InterPro" id="IPR011608">
    <property type="entry name" value="PRD"/>
</dbReference>
<organism evidence="5 6">
    <name type="scientific">Corynebacterium lipophilum</name>
    <dbReference type="NCBI Taxonomy" id="2804918"/>
    <lineage>
        <taxon>Bacteria</taxon>
        <taxon>Bacillati</taxon>
        <taxon>Actinomycetota</taxon>
        <taxon>Actinomycetes</taxon>
        <taxon>Mycobacteriales</taxon>
        <taxon>Corynebacteriaceae</taxon>
        <taxon>Corynebacterium</taxon>
    </lineage>
</organism>
<keyword evidence="3" id="KW-0804">Transcription</keyword>
<accession>A0AAW5HWJ1</accession>
<dbReference type="Pfam" id="PF00874">
    <property type="entry name" value="PRD"/>
    <property type="match status" value="2"/>
</dbReference>
<dbReference type="PROSITE" id="PS51372">
    <property type="entry name" value="PRD_2"/>
    <property type="match status" value="2"/>
</dbReference>
<evidence type="ECO:0000313" key="6">
    <source>
        <dbReference type="Proteomes" id="UP001205920"/>
    </source>
</evidence>
<dbReference type="AlphaFoldDB" id="A0AAW5HWJ1"/>
<dbReference type="GO" id="GO:0006355">
    <property type="term" value="P:regulation of DNA-templated transcription"/>
    <property type="evidence" value="ECO:0007669"/>
    <property type="project" value="InterPro"/>
</dbReference>
<dbReference type="InterPro" id="IPR036650">
    <property type="entry name" value="CAT_RNA-bd_dom_sf"/>
</dbReference>
<keyword evidence="6" id="KW-1185">Reference proteome</keyword>
<keyword evidence="2" id="KW-0805">Transcription regulation</keyword>
<dbReference type="InterPro" id="IPR004341">
    <property type="entry name" value="CAT_RNA-bd_dom"/>
</dbReference>
<dbReference type="SUPFAM" id="SSF50151">
    <property type="entry name" value="SacY-like RNA-binding domain"/>
    <property type="match status" value="1"/>
</dbReference>
<evidence type="ECO:0000256" key="1">
    <source>
        <dbReference type="ARBA" id="ARBA00022737"/>
    </source>
</evidence>
<dbReference type="Pfam" id="PF03123">
    <property type="entry name" value="CAT_RBD"/>
    <property type="match status" value="1"/>
</dbReference>
<evidence type="ECO:0000313" key="5">
    <source>
        <dbReference type="EMBL" id="MCO6394682.1"/>
    </source>
</evidence>
<feature type="domain" description="PRD" evidence="4">
    <location>
        <begin position="166"/>
        <end position="275"/>
    </location>
</feature>
<dbReference type="InterPro" id="IPR036634">
    <property type="entry name" value="PRD_sf"/>
</dbReference>
<name>A0AAW5HWJ1_9CORY</name>
<evidence type="ECO:0000256" key="3">
    <source>
        <dbReference type="ARBA" id="ARBA00023163"/>
    </source>
</evidence>
<comment type="caution">
    <text evidence="5">The sequence shown here is derived from an EMBL/GenBank/DDBJ whole genome shotgun (WGS) entry which is preliminary data.</text>
</comment>
<evidence type="ECO:0000256" key="2">
    <source>
        <dbReference type="ARBA" id="ARBA00023015"/>
    </source>
</evidence>
<keyword evidence="1" id="KW-0677">Repeat</keyword>
<dbReference type="PANTHER" id="PTHR30185">
    <property type="entry name" value="CRYPTIC BETA-GLUCOSIDE BGL OPERON ANTITERMINATOR"/>
    <property type="match status" value="1"/>
</dbReference>